<dbReference type="InterPro" id="IPR000055">
    <property type="entry name" value="Restrct_endonuc_typeI_TRD"/>
</dbReference>
<comment type="caution">
    <text evidence="5">The sequence shown here is derived from an EMBL/GenBank/DDBJ whole genome shotgun (WGS) entry which is preliminary data.</text>
</comment>
<dbReference type="EMBL" id="BOMF01000033">
    <property type="protein sequence ID" value="GID44578.1"/>
    <property type="molecule type" value="Genomic_DNA"/>
</dbReference>
<keyword evidence="3" id="KW-0238">DNA-binding</keyword>
<evidence type="ECO:0000256" key="1">
    <source>
        <dbReference type="ARBA" id="ARBA00010923"/>
    </source>
</evidence>
<dbReference type="PANTHER" id="PTHR30408:SF12">
    <property type="entry name" value="TYPE I RESTRICTION ENZYME MJAVIII SPECIFICITY SUBUNIT"/>
    <property type="match status" value="1"/>
</dbReference>
<dbReference type="PANTHER" id="PTHR30408">
    <property type="entry name" value="TYPE-1 RESTRICTION ENZYME ECOKI SPECIFICITY PROTEIN"/>
    <property type="match status" value="1"/>
</dbReference>
<proteinExistence type="inferred from homology"/>
<comment type="similarity">
    <text evidence="1">Belongs to the type-I restriction system S methylase family.</text>
</comment>
<feature type="domain" description="Type I restriction modification DNA specificity" evidence="4">
    <location>
        <begin position="65"/>
        <end position="145"/>
    </location>
</feature>
<dbReference type="SUPFAM" id="SSF116734">
    <property type="entry name" value="DNA methylase specificity domain"/>
    <property type="match status" value="2"/>
</dbReference>
<name>A0ABQ3WFU7_9ACTN</name>
<evidence type="ECO:0000313" key="5">
    <source>
        <dbReference type="EMBL" id="GID44578.1"/>
    </source>
</evidence>
<reference evidence="5" key="1">
    <citation type="submission" date="2021-01" db="EMBL/GenBank/DDBJ databases">
        <title>Whole genome shotgun sequence of Actinoplanes capillaceus NBRC 16408.</title>
        <authorList>
            <person name="Komaki H."/>
            <person name="Tamura T."/>
        </authorList>
    </citation>
    <scope>NUCLEOTIDE SEQUENCE [LARGE SCALE GENOMIC DNA]</scope>
    <source>
        <strain evidence="5">NBRC 16408</strain>
    </source>
</reference>
<keyword evidence="2" id="KW-0680">Restriction system</keyword>
<protein>
    <recommendedName>
        <fullName evidence="4">Type I restriction modification DNA specificity domain-containing protein</fullName>
    </recommendedName>
</protein>
<organism evidence="5">
    <name type="scientific">Actinoplanes campanulatus</name>
    <dbReference type="NCBI Taxonomy" id="113559"/>
    <lineage>
        <taxon>Bacteria</taxon>
        <taxon>Bacillati</taxon>
        <taxon>Actinomycetota</taxon>
        <taxon>Actinomycetes</taxon>
        <taxon>Micromonosporales</taxon>
        <taxon>Micromonosporaceae</taxon>
        <taxon>Actinoplanes</taxon>
    </lineage>
</organism>
<evidence type="ECO:0000259" key="4">
    <source>
        <dbReference type="Pfam" id="PF01420"/>
    </source>
</evidence>
<sequence>MVPYLRAANVKDGVLDLDDVLEMNFTPSEQNVFSLRPGDVLMTEGSGSRSVVGSSAVWRSEIGGTVCFQNTLLRLRPRSDATDPRYLAWWAQAARVSGQLAAIAGGANIYHLSAERVRQLAISLPPLEEQRRIADFLDRETQKIDAVVSSKQKLLSLTEERIDGRILEFIGSSPLVSDRETVLSTLPIRRLLLKLVRPVVTGGEVITAFRDGQVTARSQRRAEGYTLSSSADAHGQHVDVGDVVIHGLDGFAGAIGTSEAAGNCSPVYHVCAPLRGGNAWYFGRLLRVLAVSGYLGLFATSTRERAVDFRNWDQFGRIPVPDVPVEEQDEIGEWITSVRPLRALMERSFSLAEERRRALITAVVNGQIDVTTARGVD</sequence>
<gene>
    <name evidence="5" type="ORF">Aca07nite_18530</name>
</gene>
<dbReference type="InterPro" id="IPR044946">
    <property type="entry name" value="Restrct_endonuc_typeI_TRD_sf"/>
</dbReference>
<dbReference type="Gene3D" id="3.90.220.20">
    <property type="entry name" value="DNA methylase specificity domains"/>
    <property type="match status" value="2"/>
</dbReference>
<dbReference type="InterPro" id="IPR052021">
    <property type="entry name" value="Type-I_RS_S_subunit"/>
</dbReference>
<evidence type="ECO:0000256" key="2">
    <source>
        <dbReference type="ARBA" id="ARBA00022747"/>
    </source>
</evidence>
<accession>A0ABQ3WFU7</accession>
<evidence type="ECO:0000256" key="3">
    <source>
        <dbReference type="ARBA" id="ARBA00023125"/>
    </source>
</evidence>
<dbReference type="Pfam" id="PF01420">
    <property type="entry name" value="Methylase_S"/>
    <property type="match status" value="1"/>
</dbReference>